<name>A0A9W8YHK5_9PEZI</name>
<protein>
    <submittedName>
        <fullName evidence="2">Uncharacterized protein</fullName>
    </submittedName>
</protein>
<gene>
    <name evidence="2" type="ORF">N0V93_010295</name>
</gene>
<comment type="caution">
    <text evidence="2">The sequence shown here is derived from an EMBL/GenBank/DDBJ whole genome shotgun (WGS) entry which is preliminary data.</text>
</comment>
<dbReference type="AlphaFoldDB" id="A0A9W8YHK5"/>
<dbReference type="OrthoDB" id="4838893at2759"/>
<feature type="region of interest" description="Disordered" evidence="1">
    <location>
        <begin position="16"/>
        <end position="35"/>
    </location>
</feature>
<feature type="region of interest" description="Disordered" evidence="1">
    <location>
        <begin position="224"/>
        <end position="268"/>
    </location>
</feature>
<evidence type="ECO:0000256" key="1">
    <source>
        <dbReference type="SAM" id="MobiDB-lite"/>
    </source>
</evidence>
<sequence>MHQLASYYQLTPSNTTTAMTRTHTPSSLPSASHHTTGSLETVFDIICKEVNCWHPSNPQFAAIVYPRLHTKLVSILRALDRTGIVVIYGLPTSNIKLVYWPIHTREWAKSDWNGDYGRVVDVELRNTLDAVSSGSESIPAVVLEAAQGVQNIPFLPNPKLHQNKKKNNNNDNDDNNNNKHHHSGRALTDVETSDTSEDLMDDESDFGSVPSDIQLRRDRLFLAEKVGGEETGEPEQKSQWHGRRRDETKGREEIERKQQRQQENQASGTTLQVVGLADTLKRPPFFALSICSVLARDAARYRDPDARLLVGLEYHVIHCSYLT</sequence>
<dbReference type="Proteomes" id="UP001140453">
    <property type="component" value="Unassembled WGS sequence"/>
</dbReference>
<evidence type="ECO:0000313" key="2">
    <source>
        <dbReference type="EMBL" id="KAJ4385234.1"/>
    </source>
</evidence>
<keyword evidence="3" id="KW-1185">Reference proteome</keyword>
<feature type="compositionally biased region" description="Basic and acidic residues" evidence="1">
    <location>
        <begin position="224"/>
        <end position="260"/>
    </location>
</feature>
<organism evidence="2 3">
    <name type="scientific">Gnomoniopsis smithogilvyi</name>
    <dbReference type="NCBI Taxonomy" id="1191159"/>
    <lineage>
        <taxon>Eukaryota</taxon>
        <taxon>Fungi</taxon>
        <taxon>Dikarya</taxon>
        <taxon>Ascomycota</taxon>
        <taxon>Pezizomycotina</taxon>
        <taxon>Sordariomycetes</taxon>
        <taxon>Sordariomycetidae</taxon>
        <taxon>Diaporthales</taxon>
        <taxon>Gnomoniaceae</taxon>
        <taxon>Gnomoniopsis</taxon>
    </lineage>
</organism>
<feature type="compositionally biased region" description="Acidic residues" evidence="1">
    <location>
        <begin position="191"/>
        <end position="205"/>
    </location>
</feature>
<proteinExistence type="predicted"/>
<feature type="region of interest" description="Disordered" evidence="1">
    <location>
        <begin position="153"/>
        <end position="210"/>
    </location>
</feature>
<evidence type="ECO:0000313" key="3">
    <source>
        <dbReference type="Proteomes" id="UP001140453"/>
    </source>
</evidence>
<dbReference type="EMBL" id="JAPEVB010000008">
    <property type="protein sequence ID" value="KAJ4385234.1"/>
    <property type="molecule type" value="Genomic_DNA"/>
</dbReference>
<reference evidence="2" key="1">
    <citation type="submission" date="2022-10" db="EMBL/GenBank/DDBJ databases">
        <title>Tapping the CABI collections for fungal endophytes: first genome assemblies for Collariella, Neodidymelliopsis, Ascochyta clinopodiicola, Didymella pomorum, Didymosphaeria variabile, Neocosmospora piperis and Neocucurbitaria cava.</title>
        <authorList>
            <person name="Hill R."/>
        </authorList>
    </citation>
    <scope>NUCLEOTIDE SEQUENCE</scope>
    <source>
        <strain evidence="2">IMI 355082</strain>
    </source>
</reference>
<accession>A0A9W8YHK5</accession>